<dbReference type="GO" id="GO:0140662">
    <property type="term" value="F:ATP-dependent protein folding chaperone"/>
    <property type="evidence" value="ECO:0007669"/>
    <property type="project" value="InterPro"/>
</dbReference>
<dbReference type="Gene3D" id="3.50.7.10">
    <property type="entry name" value="GroEL"/>
    <property type="match status" value="1"/>
</dbReference>
<dbReference type="PANTHER" id="PTHR45633">
    <property type="entry name" value="60 KDA HEAT SHOCK PROTEIN, MITOCHONDRIAL"/>
    <property type="match status" value="1"/>
</dbReference>
<dbReference type="AlphaFoldDB" id="A0A1F6BL28"/>
<dbReference type="GO" id="GO:0051082">
    <property type="term" value="F:unfolded protein binding"/>
    <property type="evidence" value="ECO:0007669"/>
    <property type="project" value="UniProtKB-UniRule"/>
</dbReference>
<dbReference type="InterPro" id="IPR027410">
    <property type="entry name" value="TCP-1-like_intermed_sf"/>
</dbReference>
<evidence type="ECO:0000256" key="7">
    <source>
        <dbReference type="RuleBase" id="RU000418"/>
    </source>
</evidence>
<dbReference type="Gene3D" id="3.30.260.10">
    <property type="entry name" value="TCP-1-like chaperonin intermediate domain"/>
    <property type="match status" value="1"/>
</dbReference>
<dbReference type="SUPFAM" id="SSF48592">
    <property type="entry name" value="GroEL equatorial domain-like"/>
    <property type="match status" value="1"/>
</dbReference>
<keyword evidence="3 6" id="KW-0067">ATP-binding</keyword>
<dbReference type="Pfam" id="PF00118">
    <property type="entry name" value="Cpn60_TCP1"/>
    <property type="match status" value="1"/>
</dbReference>
<keyword evidence="6" id="KW-0963">Cytoplasm</keyword>
<proteinExistence type="inferred from homology"/>
<comment type="function">
    <text evidence="6 8">Together with its co-chaperonin GroES, plays an essential role in assisting protein folding. The GroEL-GroES system forms a nano-cage that allows encapsulation of the non-native substrate proteins and provides a physical environment optimized to promote and accelerate protein folding.</text>
</comment>
<evidence type="ECO:0000256" key="3">
    <source>
        <dbReference type="ARBA" id="ARBA00022840"/>
    </source>
</evidence>
<dbReference type="NCBIfam" id="NF009489">
    <property type="entry name" value="PRK12851.1"/>
    <property type="match status" value="1"/>
</dbReference>
<dbReference type="InterPro" id="IPR018370">
    <property type="entry name" value="Chaperonin_Cpn60_CS"/>
</dbReference>
<dbReference type="EMBL" id="MFKH01000006">
    <property type="protein sequence ID" value="OGG37629.1"/>
    <property type="molecule type" value="Genomic_DNA"/>
</dbReference>
<dbReference type="NCBIfam" id="TIGR02348">
    <property type="entry name" value="GroEL"/>
    <property type="match status" value="1"/>
</dbReference>
<dbReference type="CDD" id="cd03344">
    <property type="entry name" value="GroEL"/>
    <property type="match status" value="1"/>
</dbReference>
<evidence type="ECO:0000256" key="6">
    <source>
        <dbReference type="HAMAP-Rule" id="MF_00600"/>
    </source>
</evidence>
<evidence type="ECO:0000313" key="10">
    <source>
        <dbReference type="EMBL" id="OGG37629.1"/>
    </source>
</evidence>
<dbReference type="NCBIfam" id="NF009487">
    <property type="entry name" value="PRK12849.1"/>
    <property type="match status" value="1"/>
</dbReference>
<keyword evidence="5 6" id="KW-0413">Isomerase</keyword>
<comment type="subunit">
    <text evidence="6 8">Forms a cylinder of 14 subunits composed of two heptameric rings stacked back-to-back. Interacts with the co-chaperonin GroES.</text>
</comment>
<feature type="binding site" evidence="6">
    <location>
        <begin position="483"/>
        <end position="485"/>
    </location>
    <ligand>
        <name>ATP</name>
        <dbReference type="ChEBI" id="CHEBI:30616"/>
    </ligand>
</feature>
<protein>
    <recommendedName>
        <fullName evidence="6">Chaperonin GroEL</fullName>
        <ecNumber evidence="6">5.6.1.7</ecNumber>
    </recommendedName>
    <alternativeName>
        <fullName evidence="6">60 kDa chaperonin</fullName>
    </alternativeName>
    <alternativeName>
        <fullName evidence="6">Chaperonin-60</fullName>
        <shortName evidence="6">Cpn60</shortName>
    </alternativeName>
</protein>
<keyword evidence="2 6" id="KW-0547">Nucleotide-binding</keyword>
<dbReference type="NCBIfam" id="NF000592">
    <property type="entry name" value="PRK00013.1"/>
    <property type="match status" value="1"/>
</dbReference>
<evidence type="ECO:0000256" key="4">
    <source>
        <dbReference type="ARBA" id="ARBA00023186"/>
    </source>
</evidence>
<reference evidence="10 11" key="1">
    <citation type="journal article" date="2016" name="Nat. Commun.">
        <title>Thousands of microbial genomes shed light on interconnected biogeochemical processes in an aquifer system.</title>
        <authorList>
            <person name="Anantharaman K."/>
            <person name="Brown C.T."/>
            <person name="Hug L.A."/>
            <person name="Sharon I."/>
            <person name="Castelle C.J."/>
            <person name="Probst A.J."/>
            <person name="Thomas B.C."/>
            <person name="Singh A."/>
            <person name="Wilkins M.J."/>
            <person name="Karaoz U."/>
            <person name="Brodie E.L."/>
            <person name="Williams K.H."/>
            <person name="Hubbard S.S."/>
            <person name="Banfield J.F."/>
        </authorList>
    </citation>
    <scope>NUCLEOTIDE SEQUENCE [LARGE SCALE GENOMIC DNA]</scope>
</reference>
<evidence type="ECO:0000313" key="11">
    <source>
        <dbReference type="Proteomes" id="UP000176273"/>
    </source>
</evidence>
<evidence type="ECO:0000256" key="9">
    <source>
        <dbReference type="SAM" id="MobiDB-lite"/>
    </source>
</evidence>
<keyword evidence="4 6" id="KW-0143">Chaperone</keyword>
<accession>A0A1F6BL28</accession>
<dbReference type="Gene3D" id="1.10.560.10">
    <property type="entry name" value="GroEL-like equatorial domain"/>
    <property type="match status" value="1"/>
</dbReference>
<dbReference type="PRINTS" id="PR00298">
    <property type="entry name" value="CHAPERONIN60"/>
</dbReference>
<dbReference type="Proteomes" id="UP000176273">
    <property type="component" value="Unassembled WGS sequence"/>
</dbReference>
<name>A0A1F6BL28_9BACT</name>
<organism evidence="10 11">
    <name type="scientific">Candidatus Jorgensenbacteria bacterium GWA1_54_12</name>
    <dbReference type="NCBI Taxonomy" id="1798468"/>
    <lineage>
        <taxon>Bacteria</taxon>
        <taxon>Candidatus Joergenseniibacteriota</taxon>
    </lineage>
</organism>
<gene>
    <name evidence="6" type="primary">groEL</name>
    <name evidence="6" type="synonym">groL</name>
    <name evidence="10" type="ORF">A2110_00615</name>
</gene>
<dbReference type="HAMAP" id="MF_00600">
    <property type="entry name" value="CH60"/>
    <property type="match status" value="1"/>
</dbReference>
<dbReference type="PROSITE" id="PS00296">
    <property type="entry name" value="CHAPERONINS_CPN60"/>
    <property type="match status" value="1"/>
</dbReference>
<feature type="region of interest" description="Disordered" evidence="9">
    <location>
        <begin position="529"/>
        <end position="549"/>
    </location>
</feature>
<dbReference type="InterPro" id="IPR027413">
    <property type="entry name" value="GROEL-like_equatorial_sf"/>
</dbReference>
<feature type="binding site" evidence="6">
    <location>
        <position position="499"/>
    </location>
    <ligand>
        <name>ATP</name>
        <dbReference type="ChEBI" id="CHEBI:30616"/>
    </ligand>
</feature>
<dbReference type="InterPro" id="IPR002423">
    <property type="entry name" value="Cpn60/GroEL/TCP-1"/>
</dbReference>
<dbReference type="GO" id="GO:0005737">
    <property type="term" value="C:cytoplasm"/>
    <property type="evidence" value="ECO:0007669"/>
    <property type="project" value="UniProtKB-SubCell"/>
</dbReference>
<dbReference type="GO" id="GO:0042026">
    <property type="term" value="P:protein refolding"/>
    <property type="evidence" value="ECO:0007669"/>
    <property type="project" value="UniProtKB-UniRule"/>
</dbReference>
<sequence>MAKRIIFKEQARAALKRGVDKLANTVKVTLGPRGRGVVLEKSYGAPIITLDGVTIAKEIELEDRVENAGAELIKEVASKTNDAAGDGTTTATLLAQSFVSEGLKNVSTGLDPVALRRGMTEATDIVVNYLGKNSKKISGKDEIAQVATISARDEAVGKLIADVIDKVGHEGVVTVEESQSLGLEQEVVEGMQFDKGYVSAYMVTDHERMEAVLKDPYILVTDKKISSISELLPLLEKVAQSGKKELLIIADDVDGEALATLIVNKLRGVFNAVAVKAPGFGDRRKAMLQDIAIVVGAEYVSEEVGRKLDTTDVTALGEARRVVVTKDATTIVGGKGGNDKIQSRVSQLKAQLEKTDSSFDREKLQERIGKLSGGVAVIRVGAATEVEQKEKQHRIEDAVSATKAAIEEGIVPGGGVALVRASEVLKSHIANMPKDDIARMTGARTILEGLYAPLRQISENAGYDGAVVLDKVLHGENADYGFNAATGAYVNLFQEGIVDPAKVTRLALQNAASIAAMFLTTEAVVSTIPEKKKHGHEEGDMDAGMAGMM</sequence>
<dbReference type="GO" id="GO:0016853">
    <property type="term" value="F:isomerase activity"/>
    <property type="evidence" value="ECO:0007669"/>
    <property type="project" value="UniProtKB-KW"/>
</dbReference>
<dbReference type="InterPro" id="IPR001844">
    <property type="entry name" value="Cpn60/GroEL"/>
</dbReference>
<comment type="subcellular location">
    <subcellularLocation>
        <location evidence="6">Cytoplasm</location>
    </subcellularLocation>
</comment>
<dbReference type="SUPFAM" id="SSF52029">
    <property type="entry name" value="GroEL apical domain-like"/>
    <property type="match status" value="1"/>
</dbReference>
<dbReference type="STRING" id="1798468.A2110_00615"/>
<feature type="binding site" evidence="6">
    <location>
        <begin position="86"/>
        <end position="90"/>
    </location>
    <ligand>
        <name>ATP</name>
        <dbReference type="ChEBI" id="CHEBI:30616"/>
    </ligand>
</feature>
<evidence type="ECO:0000256" key="2">
    <source>
        <dbReference type="ARBA" id="ARBA00022741"/>
    </source>
</evidence>
<dbReference type="NCBIfam" id="NF009488">
    <property type="entry name" value="PRK12850.1"/>
    <property type="match status" value="1"/>
</dbReference>
<comment type="similarity">
    <text evidence="1 6 7">Belongs to the chaperonin (HSP60) family.</text>
</comment>
<dbReference type="InterPro" id="IPR027409">
    <property type="entry name" value="GroEL-like_apical_dom_sf"/>
</dbReference>
<evidence type="ECO:0000256" key="8">
    <source>
        <dbReference type="RuleBase" id="RU000419"/>
    </source>
</evidence>
<dbReference type="SUPFAM" id="SSF54849">
    <property type="entry name" value="GroEL-intermediate domain like"/>
    <property type="match status" value="1"/>
</dbReference>
<feature type="binding site" evidence="6">
    <location>
        <begin position="29"/>
        <end position="32"/>
    </location>
    <ligand>
        <name>ATP</name>
        <dbReference type="ChEBI" id="CHEBI:30616"/>
    </ligand>
</feature>
<dbReference type="FunFam" id="3.50.7.10:FF:000001">
    <property type="entry name" value="60 kDa chaperonin"/>
    <property type="match status" value="1"/>
</dbReference>
<feature type="binding site" evidence="6">
    <location>
        <position position="414"/>
    </location>
    <ligand>
        <name>ATP</name>
        <dbReference type="ChEBI" id="CHEBI:30616"/>
    </ligand>
</feature>
<evidence type="ECO:0000256" key="1">
    <source>
        <dbReference type="ARBA" id="ARBA00006607"/>
    </source>
</evidence>
<dbReference type="GO" id="GO:0005524">
    <property type="term" value="F:ATP binding"/>
    <property type="evidence" value="ECO:0007669"/>
    <property type="project" value="UniProtKB-UniRule"/>
</dbReference>
<evidence type="ECO:0000256" key="5">
    <source>
        <dbReference type="ARBA" id="ARBA00023235"/>
    </source>
</evidence>
<comment type="caution">
    <text evidence="6">Lacks conserved residue(s) required for the propagation of feature annotation.</text>
</comment>
<comment type="caution">
    <text evidence="10">The sequence shown here is derived from an EMBL/GenBank/DDBJ whole genome shotgun (WGS) entry which is preliminary data.</text>
</comment>
<dbReference type="EC" id="5.6.1.7" evidence="6"/>